<organism evidence="2 3">
    <name type="scientific">Pantoea wallisii</name>
    <dbReference type="NCBI Taxonomy" id="1076551"/>
    <lineage>
        <taxon>Bacteria</taxon>
        <taxon>Pseudomonadati</taxon>
        <taxon>Pseudomonadota</taxon>
        <taxon>Gammaproteobacteria</taxon>
        <taxon>Enterobacterales</taxon>
        <taxon>Erwiniaceae</taxon>
        <taxon>Pantoea</taxon>
    </lineage>
</organism>
<dbReference type="AlphaFoldDB" id="A0A1X1D7U9"/>
<feature type="transmembrane region" description="Helical" evidence="1">
    <location>
        <begin position="132"/>
        <end position="151"/>
    </location>
</feature>
<keyword evidence="3" id="KW-1185">Reference proteome</keyword>
<dbReference type="EMBL" id="MLFS01000038">
    <property type="protein sequence ID" value="ORM72581.1"/>
    <property type="molecule type" value="Genomic_DNA"/>
</dbReference>
<reference evidence="2 3" key="1">
    <citation type="journal article" date="2017" name="Antonie Van Leeuwenhoek">
        <title>Phylogenomic resolution of the bacterial genus Pantoea and its relationship with Erwinia and Tatumella.</title>
        <authorList>
            <person name="Palmer M."/>
            <person name="Steenkamp E.T."/>
            <person name="Coetzee M.P."/>
            <person name="Chan W.Y."/>
            <person name="van Zyl E."/>
            <person name="De Maayer P."/>
            <person name="Coutinho T.A."/>
            <person name="Blom J."/>
            <person name="Smits T.H."/>
            <person name="Duffy B."/>
            <person name="Venter S.N."/>
        </authorList>
    </citation>
    <scope>NUCLEOTIDE SEQUENCE [LARGE SCALE GENOMIC DNA]</scope>
    <source>
        <strain evidence="2 3">LMG 26277</strain>
    </source>
</reference>
<evidence type="ECO:0008006" key="4">
    <source>
        <dbReference type="Google" id="ProtNLM"/>
    </source>
</evidence>
<accession>A0A1X1D7U9</accession>
<feature type="transmembrane region" description="Helical" evidence="1">
    <location>
        <begin position="163"/>
        <end position="183"/>
    </location>
</feature>
<evidence type="ECO:0000313" key="2">
    <source>
        <dbReference type="EMBL" id="ORM72581.1"/>
    </source>
</evidence>
<protein>
    <recommendedName>
        <fullName evidence="4">DUF308 domain-containing protein</fullName>
    </recommendedName>
</protein>
<dbReference type="InterPro" id="IPR005325">
    <property type="entry name" value="DUF308_memb"/>
</dbReference>
<comment type="caution">
    <text evidence="2">The sequence shown here is derived from an EMBL/GenBank/DDBJ whole genome shotgun (WGS) entry which is preliminary data.</text>
</comment>
<dbReference type="OrthoDB" id="960912at2"/>
<dbReference type="STRING" id="1076551.HA48_13730"/>
<gene>
    <name evidence="2" type="ORF">HA48_13730</name>
</gene>
<evidence type="ECO:0000256" key="1">
    <source>
        <dbReference type="SAM" id="Phobius"/>
    </source>
</evidence>
<keyword evidence="1" id="KW-0472">Membrane</keyword>
<dbReference type="Proteomes" id="UP000193104">
    <property type="component" value="Unassembled WGS sequence"/>
</dbReference>
<name>A0A1X1D7U9_9GAMM</name>
<evidence type="ECO:0000313" key="3">
    <source>
        <dbReference type="Proteomes" id="UP000193104"/>
    </source>
</evidence>
<keyword evidence="1" id="KW-1133">Transmembrane helix</keyword>
<dbReference type="RefSeq" id="WP_128601848.1">
    <property type="nucleotide sequence ID" value="NZ_MLFS01000038.1"/>
</dbReference>
<feature type="transmembrane region" description="Helical" evidence="1">
    <location>
        <begin position="44"/>
        <end position="65"/>
    </location>
</feature>
<feature type="transmembrane region" description="Helical" evidence="1">
    <location>
        <begin position="77"/>
        <end position="95"/>
    </location>
</feature>
<proteinExistence type="predicted"/>
<feature type="transmembrane region" description="Helical" evidence="1">
    <location>
        <begin position="101"/>
        <end position="120"/>
    </location>
</feature>
<feature type="transmembrane region" description="Helical" evidence="1">
    <location>
        <begin position="21"/>
        <end position="38"/>
    </location>
</feature>
<dbReference type="Pfam" id="PF03729">
    <property type="entry name" value="DUF308"/>
    <property type="match status" value="1"/>
</dbReference>
<keyword evidence="1" id="KW-0812">Transmembrane</keyword>
<sequence>MSETTTHFYRTHPEQWLKHYYFMRTLFSVLWVVTAFAIGQHSLALAAAMLVIYPAWDALANYVDATFSGGLGRNRMQALNIVVSIITTLAVIVALRMSANAVIAVFGVWAIISGLLQLGAALRRWKRFGAQWTMILSGAQSALAGGFFIFQAKMPVPPSILNIAGYAAVGALYFFISAVWLTVSLRKKHAI</sequence>